<keyword evidence="2" id="KW-1185">Reference proteome</keyword>
<accession>A0ABT3RPL0</accession>
<dbReference type="Proteomes" id="UP001209885">
    <property type="component" value="Unassembled WGS sequence"/>
</dbReference>
<sequence>MSYTIKYDFKLKFEEINIWLYSINAIKIQIAGFDDYFYTII</sequence>
<protein>
    <submittedName>
        <fullName evidence="1">Uncharacterized protein</fullName>
    </submittedName>
</protein>
<evidence type="ECO:0000313" key="1">
    <source>
        <dbReference type="EMBL" id="MCX2743719.1"/>
    </source>
</evidence>
<proteinExistence type="predicted"/>
<organism evidence="1 2">
    <name type="scientific">Mangrovivirga halotolerans</name>
    <dbReference type="NCBI Taxonomy" id="2993936"/>
    <lineage>
        <taxon>Bacteria</taxon>
        <taxon>Pseudomonadati</taxon>
        <taxon>Bacteroidota</taxon>
        <taxon>Cytophagia</taxon>
        <taxon>Cytophagales</taxon>
        <taxon>Mangrovivirgaceae</taxon>
        <taxon>Mangrovivirga</taxon>
    </lineage>
</organism>
<reference evidence="1 2" key="1">
    <citation type="submission" date="2022-11" db="EMBL/GenBank/DDBJ databases">
        <title>The characterization of three novel Bacteroidetes species and genomic analysis of their roles in tidal elemental geochemical cycles.</title>
        <authorList>
            <person name="Ma K."/>
        </authorList>
    </citation>
    <scope>NUCLEOTIDE SEQUENCE [LARGE SCALE GENOMIC DNA]</scope>
    <source>
        <strain evidence="1 2">M17</strain>
    </source>
</reference>
<dbReference type="EMBL" id="JAPFQN010000004">
    <property type="protein sequence ID" value="MCX2743719.1"/>
    <property type="molecule type" value="Genomic_DNA"/>
</dbReference>
<dbReference type="RefSeq" id="WP_266056122.1">
    <property type="nucleotide sequence ID" value="NZ_JAPFQN010000004.1"/>
</dbReference>
<name>A0ABT3RPL0_9BACT</name>
<comment type="caution">
    <text evidence="1">The sequence shown here is derived from an EMBL/GenBank/DDBJ whole genome shotgun (WGS) entry which is preliminary data.</text>
</comment>
<gene>
    <name evidence="1" type="ORF">OO013_07580</name>
</gene>
<evidence type="ECO:0000313" key="2">
    <source>
        <dbReference type="Proteomes" id="UP001209885"/>
    </source>
</evidence>